<organism evidence="8 9">
    <name type="scientific">Mesorhizobium plurifarium</name>
    <dbReference type="NCBI Taxonomy" id="69974"/>
    <lineage>
        <taxon>Bacteria</taxon>
        <taxon>Pseudomonadati</taxon>
        <taxon>Pseudomonadota</taxon>
        <taxon>Alphaproteobacteria</taxon>
        <taxon>Hyphomicrobiales</taxon>
        <taxon>Phyllobacteriaceae</taxon>
        <taxon>Mesorhizobium</taxon>
    </lineage>
</organism>
<name>A0A090FDA4_MESPL</name>
<dbReference type="GO" id="GO:0030255">
    <property type="term" value="P:protein secretion by the type IV secretion system"/>
    <property type="evidence" value="ECO:0007669"/>
    <property type="project" value="InterPro"/>
</dbReference>
<dbReference type="InterPro" id="IPR007688">
    <property type="entry name" value="Conjugal_tfr_TrbL/VirB6"/>
</dbReference>
<evidence type="ECO:0000256" key="4">
    <source>
        <dbReference type="ARBA" id="ARBA00022989"/>
    </source>
</evidence>
<feature type="transmembrane region" description="Helical" evidence="7">
    <location>
        <begin position="205"/>
        <end position="226"/>
    </location>
</feature>
<sequence>MGGTGVIDHFLEVFTRYIDGGFGLLGGEVGFIATTLIVIDVTLAALFWSWGADDDILARLVKKTLFVGVFAYLISNWNNLARIVFESFAGLGLKASGTSFAVDDLMRPGKVAQTGLDAGRPLLDSISNLMGYWSFFENFIQIACMFFAWALVLLAFFILAVQLFVTLIEFKLTTLAGFVLIPFGLFGKSAFMAERVLGNVISSGIKVLVLAVVIGIGSTLFSEFTSGFNGDTPSIDDAMAIVLAALSLLGLGIFGPGIANSLVSGGPQLGAGAAVGVGLAAGGMVAAGTAAAGAAAAGGAAFSGAAGAAARGGAAAAGGASTAYQLGAAGESGFSAMASGLGGVAAAGAEAVVSPLKRAANHAAGATKEGHRAGTLAAFETTGGSSSAGTIGGSAAGRGGAGVTYRAAESQPAWAKRMKRSQQMTHGVQAAAHAVRSGDSHGGGSSINLSESD</sequence>
<keyword evidence="3 7" id="KW-0812">Transmembrane</keyword>
<dbReference type="InterPro" id="IPR014150">
    <property type="entry name" value="Conjugal_tfr_TrbL"/>
</dbReference>
<evidence type="ECO:0000313" key="9">
    <source>
        <dbReference type="Proteomes" id="UP000046373"/>
    </source>
</evidence>
<evidence type="ECO:0000256" key="6">
    <source>
        <dbReference type="SAM" id="MobiDB-lite"/>
    </source>
</evidence>
<evidence type="ECO:0000313" key="8">
    <source>
        <dbReference type="EMBL" id="CDX39641.1"/>
    </source>
</evidence>
<dbReference type="Pfam" id="PF04610">
    <property type="entry name" value="TrbL"/>
    <property type="match status" value="1"/>
</dbReference>
<keyword evidence="5 7" id="KW-0472">Membrane</keyword>
<feature type="transmembrane region" description="Helical" evidence="7">
    <location>
        <begin position="279"/>
        <end position="302"/>
    </location>
</feature>
<gene>
    <name evidence="8" type="ORF">MPLDJ20_260071</name>
</gene>
<comment type="subcellular location">
    <subcellularLocation>
        <location evidence="1">Membrane</location>
        <topology evidence="1">Multi-pass membrane protein</topology>
    </subcellularLocation>
</comment>
<feature type="region of interest" description="Disordered" evidence="6">
    <location>
        <begin position="424"/>
        <end position="453"/>
    </location>
</feature>
<evidence type="ECO:0000256" key="1">
    <source>
        <dbReference type="ARBA" id="ARBA00004141"/>
    </source>
</evidence>
<feature type="transmembrane region" description="Helical" evidence="7">
    <location>
        <begin position="139"/>
        <end position="165"/>
    </location>
</feature>
<feature type="transmembrane region" description="Helical" evidence="7">
    <location>
        <begin position="29"/>
        <end position="48"/>
    </location>
</feature>
<feature type="transmembrane region" description="Helical" evidence="7">
    <location>
        <begin position="172"/>
        <end position="193"/>
    </location>
</feature>
<proteinExistence type="inferred from homology"/>
<dbReference type="GeneID" id="31891646"/>
<evidence type="ECO:0000256" key="2">
    <source>
        <dbReference type="ARBA" id="ARBA00007802"/>
    </source>
</evidence>
<feature type="transmembrane region" description="Helical" evidence="7">
    <location>
        <begin position="238"/>
        <end position="259"/>
    </location>
</feature>
<dbReference type="EMBL" id="CCNB01000019">
    <property type="protein sequence ID" value="CDX39641.1"/>
    <property type="molecule type" value="Genomic_DNA"/>
</dbReference>
<dbReference type="GO" id="GO:0016020">
    <property type="term" value="C:membrane"/>
    <property type="evidence" value="ECO:0007669"/>
    <property type="project" value="UniProtKB-SubCell"/>
</dbReference>
<accession>A0A090FDA4</accession>
<dbReference type="AlphaFoldDB" id="A0A090FDA4"/>
<protein>
    <submittedName>
        <fullName evidence="8">Putative conjugal transfer protein trbL</fullName>
    </submittedName>
</protein>
<dbReference type="NCBIfam" id="NF010449">
    <property type="entry name" value="PRK13875.1"/>
    <property type="match status" value="1"/>
</dbReference>
<dbReference type="Proteomes" id="UP000046373">
    <property type="component" value="Unassembled WGS sequence"/>
</dbReference>
<reference evidence="8 9" key="1">
    <citation type="submission" date="2014-08" db="EMBL/GenBank/DDBJ databases">
        <authorList>
            <person name="Moulin Lionel"/>
        </authorList>
    </citation>
    <scope>NUCLEOTIDE SEQUENCE [LARGE SCALE GENOMIC DNA]</scope>
</reference>
<evidence type="ECO:0000256" key="3">
    <source>
        <dbReference type="ARBA" id="ARBA00022692"/>
    </source>
</evidence>
<dbReference type="NCBIfam" id="TIGR02783">
    <property type="entry name" value="TrbL_P"/>
    <property type="match status" value="1"/>
</dbReference>
<keyword evidence="4 7" id="KW-1133">Transmembrane helix</keyword>
<evidence type="ECO:0000256" key="7">
    <source>
        <dbReference type="SAM" id="Phobius"/>
    </source>
</evidence>
<evidence type="ECO:0000256" key="5">
    <source>
        <dbReference type="ARBA" id="ARBA00023136"/>
    </source>
</evidence>
<comment type="similarity">
    <text evidence="2">Belongs to the TrbL/VirB6 family.</text>
</comment>